<dbReference type="STRING" id="571915.CMUST_09630"/>
<organism evidence="1 2">
    <name type="scientific">Corynebacterium mustelae</name>
    <dbReference type="NCBI Taxonomy" id="571915"/>
    <lineage>
        <taxon>Bacteria</taxon>
        <taxon>Bacillati</taxon>
        <taxon>Actinomycetota</taxon>
        <taxon>Actinomycetes</taxon>
        <taxon>Mycobacteriales</taxon>
        <taxon>Corynebacteriaceae</taxon>
        <taxon>Corynebacterium</taxon>
    </lineage>
</organism>
<gene>
    <name evidence="1" type="ORF">CMUST_09630</name>
</gene>
<protein>
    <submittedName>
        <fullName evidence="1">Uncharacterized protein</fullName>
    </submittedName>
</protein>
<sequence length="159" mass="18001">MRLTNENAIELPIVVGYLVPTIFLYRNDIHAGKALCILRCMEFEQLGLIHHNPQLRTAKEHDGLLNEIRGNQSLVITAPRSRTLSLMRVREFRELPAKDRRFVFFFADGSPACAVEVEDVAVSKLGSCESLFVGQVRWGRVMKSGGRTLLSRSWGFQRG</sequence>
<reference evidence="2" key="2">
    <citation type="submission" date="2015-05" db="EMBL/GenBank/DDBJ databases">
        <title>Complete genome sequence of Corynebacterium mustelae DSM 45274, isolated from various tissues of a male ferret with lethal sepsis.</title>
        <authorList>
            <person name="Ruckert C."/>
            <person name="Albersmeier A."/>
            <person name="Winkler A."/>
            <person name="Tauch A."/>
        </authorList>
    </citation>
    <scope>NUCLEOTIDE SEQUENCE [LARGE SCALE GENOMIC DNA]</scope>
    <source>
        <strain evidence="2">DSM 45274</strain>
    </source>
</reference>
<name>A0A0G3H568_9CORY</name>
<dbReference type="EMBL" id="CP011542">
    <property type="protein sequence ID" value="AKK06242.1"/>
    <property type="molecule type" value="Genomic_DNA"/>
</dbReference>
<dbReference type="PATRIC" id="fig|571915.4.peg.2042"/>
<evidence type="ECO:0000313" key="1">
    <source>
        <dbReference type="EMBL" id="AKK06242.1"/>
    </source>
</evidence>
<dbReference type="AlphaFoldDB" id="A0A0G3H568"/>
<evidence type="ECO:0000313" key="2">
    <source>
        <dbReference type="Proteomes" id="UP000035199"/>
    </source>
</evidence>
<dbReference type="Proteomes" id="UP000035199">
    <property type="component" value="Chromosome"/>
</dbReference>
<accession>A0A0G3H568</accession>
<dbReference type="KEGG" id="cmv:CMUST_09630"/>
<reference evidence="1 2" key="1">
    <citation type="journal article" date="2015" name="Genome Announc.">
        <title>Complete Genome Sequence of the Type Strain Corynebacterium mustelae DSM 45274, Isolated from Various Tissues of a Male Ferret with Lethal Sepsis.</title>
        <authorList>
            <person name="Ruckert C."/>
            <person name="Eimer J."/>
            <person name="Winkler A."/>
            <person name="Tauch A."/>
        </authorList>
    </citation>
    <scope>NUCLEOTIDE SEQUENCE [LARGE SCALE GENOMIC DNA]</scope>
    <source>
        <strain evidence="1 2">DSM 45274</strain>
    </source>
</reference>
<proteinExistence type="predicted"/>
<keyword evidence="2" id="KW-1185">Reference proteome</keyword>